<comment type="caution">
    <text evidence="8">The sequence shown here is derived from an EMBL/GenBank/DDBJ whole genome shotgun (WGS) entry which is preliminary data.</text>
</comment>
<evidence type="ECO:0000256" key="2">
    <source>
        <dbReference type="ARBA" id="ARBA00022475"/>
    </source>
</evidence>
<dbReference type="EMBL" id="QZEY01000004">
    <property type="protein sequence ID" value="RJL32587.1"/>
    <property type="molecule type" value="Genomic_DNA"/>
</dbReference>
<evidence type="ECO:0000256" key="6">
    <source>
        <dbReference type="SAM" id="Phobius"/>
    </source>
</evidence>
<keyword evidence="9" id="KW-1185">Reference proteome</keyword>
<reference evidence="8 9" key="1">
    <citation type="submission" date="2018-09" db="EMBL/GenBank/DDBJ databases">
        <title>YIM 75507 draft genome.</title>
        <authorList>
            <person name="Tang S."/>
            <person name="Feng Y."/>
        </authorList>
    </citation>
    <scope>NUCLEOTIDE SEQUENCE [LARGE SCALE GENOMIC DNA]</scope>
    <source>
        <strain evidence="8 9">YIM 75507</strain>
    </source>
</reference>
<evidence type="ECO:0000256" key="4">
    <source>
        <dbReference type="ARBA" id="ARBA00022989"/>
    </source>
</evidence>
<dbReference type="OrthoDB" id="5187110at2"/>
<evidence type="ECO:0000256" key="5">
    <source>
        <dbReference type="ARBA" id="ARBA00023136"/>
    </source>
</evidence>
<organism evidence="8 9">
    <name type="scientific">Bailinhaonella thermotolerans</name>
    <dbReference type="NCBI Taxonomy" id="1070861"/>
    <lineage>
        <taxon>Bacteria</taxon>
        <taxon>Bacillati</taxon>
        <taxon>Actinomycetota</taxon>
        <taxon>Actinomycetes</taxon>
        <taxon>Streptosporangiales</taxon>
        <taxon>Streptosporangiaceae</taxon>
        <taxon>Bailinhaonella</taxon>
    </lineage>
</organism>
<evidence type="ECO:0000256" key="1">
    <source>
        <dbReference type="ARBA" id="ARBA00004651"/>
    </source>
</evidence>
<keyword evidence="5 6" id="KW-0472">Membrane</keyword>
<keyword evidence="3 6" id="KW-0812">Transmembrane</keyword>
<feature type="transmembrane region" description="Helical" evidence="6">
    <location>
        <begin position="132"/>
        <end position="152"/>
    </location>
</feature>
<evidence type="ECO:0000259" key="7">
    <source>
        <dbReference type="Pfam" id="PF06271"/>
    </source>
</evidence>
<gene>
    <name evidence="8" type="ORF">D5H75_13805</name>
</gene>
<keyword evidence="4 6" id="KW-1133">Transmembrane helix</keyword>
<accession>A0A3A4AW89</accession>
<dbReference type="GO" id="GO:0005886">
    <property type="term" value="C:plasma membrane"/>
    <property type="evidence" value="ECO:0007669"/>
    <property type="project" value="UniProtKB-SubCell"/>
</dbReference>
<dbReference type="PANTHER" id="PTHR36115">
    <property type="entry name" value="PROLINE-RICH ANTIGEN HOMOLOG-RELATED"/>
    <property type="match status" value="1"/>
</dbReference>
<protein>
    <submittedName>
        <fullName evidence="8">RDD family protein</fullName>
    </submittedName>
</protein>
<feature type="transmembrane region" description="Helical" evidence="6">
    <location>
        <begin position="95"/>
        <end position="120"/>
    </location>
</feature>
<keyword evidence="2" id="KW-1003">Cell membrane</keyword>
<feature type="domain" description="RDD" evidence="7">
    <location>
        <begin position="92"/>
        <end position="166"/>
    </location>
</feature>
<sequence length="172" mass="18037">MSRVFRACKAGQCCGTATAHPLGYRVRVSKKPRVTQTWLAGEPSESDGYPGQALGMPETGPGSIARPARRLGALLVDWLACTAIAVGLFQSTSVLTLGIFALENLVLLTTLGTTLGHRLFGLRVTGLGGGPVTPLAALIRTALLCLFIPAVVSDDDFRGLHDRLAGTVIVRA</sequence>
<dbReference type="Proteomes" id="UP000265768">
    <property type="component" value="Unassembled WGS sequence"/>
</dbReference>
<dbReference type="AlphaFoldDB" id="A0A3A4AW89"/>
<evidence type="ECO:0000313" key="9">
    <source>
        <dbReference type="Proteomes" id="UP000265768"/>
    </source>
</evidence>
<dbReference type="InterPro" id="IPR010432">
    <property type="entry name" value="RDD"/>
</dbReference>
<proteinExistence type="predicted"/>
<name>A0A3A4AW89_9ACTN</name>
<evidence type="ECO:0000313" key="8">
    <source>
        <dbReference type="EMBL" id="RJL32587.1"/>
    </source>
</evidence>
<comment type="subcellular location">
    <subcellularLocation>
        <location evidence="1">Cell membrane</location>
        <topology evidence="1">Multi-pass membrane protein</topology>
    </subcellularLocation>
</comment>
<dbReference type="Pfam" id="PF06271">
    <property type="entry name" value="RDD"/>
    <property type="match status" value="1"/>
</dbReference>
<dbReference type="InterPro" id="IPR051791">
    <property type="entry name" value="Pra-immunoreactive"/>
</dbReference>
<evidence type="ECO:0000256" key="3">
    <source>
        <dbReference type="ARBA" id="ARBA00022692"/>
    </source>
</evidence>
<dbReference type="PANTHER" id="PTHR36115:SF6">
    <property type="entry name" value="PROLINE-RICH ANTIGEN HOMOLOG"/>
    <property type="match status" value="1"/>
</dbReference>